<sequence length="35" mass="3800">METAENWSLDAALLFNIEGDRETSAGAKLGVSKKF</sequence>
<protein>
    <submittedName>
        <fullName evidence="1">Uncharacterized protein</fullName>
    </submittedName>
</protein>
<accession>A0A1S7RYQ1</accession>
<gene>
    <name evidence="1" type="ORF">AGR3A_Lc160104</name>
</gene>
<proteinExistence type="predicted"/>
<dbReference type="Proteomes" id="UP000191988">
    <property type="component" value="Unassembled WGS sequence"/>
</dbReference>
<evidence type="ECO:0000313" key="2">
    <source>
        <dbReference type="Proteomes" id="UP000191988"/>
    </source>
</evidence>
<keyword evidence="2" id="KW-1185">Reference proteome</keyword>
<evidence type="ECO:0000313" key="1">
    <source>
        <dbReference type="EMBL" id="CUX59755.1"/>
    </source>
</evidence>
<organism evidence="1 2">
    <name type="scientific">Agrobacterium tomkonis CFBP 6623</name>
    <dbReference type="NCBI Taxonomy" id="1183432"/>
    <lineage>
        <taxon>Bacteria</taxon>
        <taxon>Pseudomonadati</taxon>
        <taxon>Pseudomonadota</taxon>
        <taxon>Alphaproteobacteria</taxon>
        <taxon>Hyphomicrobiales</taxon>
        <taxon>Rhizobiaceae</taxon>
        <taxon>Rhizobium/Agrobacterium group</taxon>
        <taxon>Agrobacterium</taxon>
        <taxon>Agrobacterium tumefaciens complex</taxon>
    </lineage>
</organism>
<dbReference type="AlphaFoldDB" id="A0A1S7RYQ1"/>
<name>A0A1S7RYQ1_9HYPH</name>
<reference evidence="2" key="1">
    <citation type="submission" date="2016-01" db="EMBL/GenBank/DDBJ databases">
        <authorList>
            <person name="Regsiter A."/>
            <person name="william w."/>
        </authorList>
    </citation>
    <scope>NUCLEOTIDE SEQUENCE [LARGE SCALE GENOMIC DNA]</scope>
    <source>
        <strain evidence="2">CFBP 6623</strain>
    </source>
</reference>
<dbReference type="EMBL" id="FBWK01000052">
    <property type="protein sequence ID" value="CUX59755.1"/>
    <property type="molecule type" value="Genomic_DNA"/>
</dbReference>
<dbReference type="STRING" id="1183432.AGR3A_Lc160104"/>